<organism evidence="1">
    <name type="scientific">Salix viminalis</name>
    <name type="common">Common osier</name>
    <name type="synonym">Basket willow</name>
    <dbReference type="NCBI Taxonomy" id="40686"/>
    <lineage>
        <taxon>Eukaryota</taxon>
        <taxon>Viridiplantae</taxon>
        <taxon>Streptophyta</taxon>
        <taxon>Embryophyta</taxon>
        <taxon>Tracheophyta</taxon>
        <taxon>Spermatophyta</taxon>
        <taxon>Magnoliopsida</taxon>
        <taxon>eudicotyledons</taxon>
        <taxon>Gunneridae</taxon>
        <taxon>Pentapetalae</taxon>
        <taxon>rosids</taxon>
        <taxon>fabids</taxon>
        <taxon>Malpighiales</taxon>
        <taxon>Salicaceae</taxon>
        <taxon>Saliceae</taxon>
        <taxon>Salix</taxon>
    </lineage>
</organism>
<gene>
    <name evidence="1" type="ORF">SVIM_LOCUS425554</name>
</gene>
<reference evidence="1" key="1">
    <citation type="submission" date="2019-03" db="EMBL/GenBank/DDBJ databases">
        <authorList>
            <person name="Mank J."/>
            <person name="Almeida P."/>
        </authorList>
    </citation>
    <scope>NUCLEOTIDE SEQUENCE</scope>
    <source>
        <strain evidence="1">78183</strain>
    </source>
</reference>
<protein>
    <submittedName>
        <fullName evidence="1">Uncharacterized protein</fullName>
    </submittedName>
</protein>
<evidence type="ECO:0000313" key="1">
    <source>
        <dbReference type="EMBL" id="VFU58327.1"/>
    </source>
</evidence>
<dbReference type="EMBL" id="CAADRP010001985">
    <property type="protein sequence ID" value="VFU58327.1"/>
    <property type="molecule type" value="Genomic_DNA"/>
</dbReference>
<sequence>MSMFRTFFSSVISTHLGLEDQIFPGSIRYEARLMEAVHDEAATILLPQTPEKLRELMGLSLVKLAKGVPSFFLTDVIDVM</sequence>
<dbReference type="AlphaFoldDB" id="A0A6N2MY34"/>
<accession>A0A6N2MY34</accession>
<name>A0A6N2MY34_SALVM</name>
<proteinExistence type="predicted"/>